<sequence length="322" mass="36861">MVLIFINYQREYCYDGGDFSAGTRAKDNVLDRISLSTFSKYASAFISLICQIWFMVSVLKKKSKEKNSLIVLLIGFSFAIIFQTLILFLHIPLLLTLKSSHYGTFGFNVNTWLHISLYIDFVSYFFYISLVFGMIVNQKSRAIRRSNSAAACILSLCLTFALAVSMISIEMSEIVRSFSKVFVHTGKVKFYEQMISRMCYIFPVASVIIYLIYYRKKRKLAEQSALTMYPVYKSSQDNIIFNIMITSVIYGVLLIVHDVTSIFPSDESRCFGAEYTPTVQLFNFVPELFLPISFMISTRKSWKKVGIEGSILVIRISTIAVH</sequence>
<gene>
    <name evidence="1" type="ORF">CRE_08894</name>
</gene>
<evidence type="ECO:0000313" key="2">
    <source>
        <dbReference type="Proteomes" id="UP000008281"/>
    </source>
</evidence>
<dbReference type="AlphaFoldDB" id="E3LI56"/>
<organism evidence="2">
    <name type="scientific">Caenorhabditis remanei</name>
    <name type="common">Caenorhabditis vulgaris</name>
    <dbReference type="NCBI Taxonomy" id="31234"/>
    <lineage>
        <taxon>Eukaryota</taxon>
        <taxon>Metazoa</taxon>
        <taxon>Ecdysozoa</taxon>
        <taxon>Nematoda</taxon>
        <taxon>Chromadorea</taxon>
        <taxon>Rhabditida</taxon>
        <taxon>Rhabditina</taxon>
        <taxon>Rhabditomorpha</taxon>
        <taxon>Rhabditoidea</taxon>
        <taxon>Rhabditidae</taxon>
        <taxon>Peloderinae</taxon>
        <taxon>Caenorhabditis</taxon>
    </lineage>
</organism>
<dbReference type="EMBL" id="DS268409">
    <property type="protein sequence ID" value="EFO95505.1"/>
    <property type="molecule type" value="Genomic_DNA"/>
</dbReference>
<dbReference type="HOGENOM" id="CLU_863929_0_0_1"/>
<accession>E3LI56</accession>
<reference evidence="1" key="1">
    <citation type="submission" date="2007-07" db="EMBL/GenBank/DDBJ databases">
        <title>PCAP assembly of the Caenorhabditis remanei genome.</title>
        <authorList>
            <consortium name="The Caenorhabditis remanei Sequencing Consortium"/>
            <person name="Wilson R.K."/>
        </authorList>
    </citation>
    <scope>NUCLEOTIDE SEQUENCE [LARGE SCALE GENOMIC DNA]</scope>
    <source>
        <strain evidence="1">PB4641</strain>
    </source>
</reference>
<name>E3LI56_CAERE</name>
<dbReference type="Proteomes" id="UP000008281">
    <property type="component" value="Unassembled WGS sequence"/>
</dbReference>
<proteinExistence type="predicted"/>
<evidence type="ECO:0000313" key="1">
    <source>
        <dbReference type="EMBL" id="EFO95505.1"/>
    </source>
</evidence>
<keyword evidence="2" id="KW-1185">Reference proteome</keyword>
<protein>
    <submittedName>
        <fullName evidence="1">Uncharacterized protein</fullName>
    </submittedName>
</protein>